<dbReference type="InterPro" id="IPR004361">
    <property type="entry name" value="Glyoxalase_1"/>
</dbReference>
<reference evidence="13 14" key="1">
    <citation type="journal article" date="2015" name="Nat. Commun.">
        <title>Outbred genome sequencing and CRISPR/Cas9 gene editing in butterflies.</title>
        <authorList>
            <person name="Li X."/>
            <person name="Fan D."/>
            <person name="Zhang W."/>
            <person name="Liu G."/>
            <person name="Zhang L."/>
            <person name="Zhao L."/>
            <person name="Fang X."/>
            <person name="Chen L."/>
            <person name="Dong Y."/>
            <person name="Chen Y."/>
            <person name="Ding Y."/>
            <person name="Zhao R."/>
            <person name="Feng M."/>
            <person name="Zhu Y."/>
            <person name="Feng Y."/>
            <person name="Jiang X."/>
            <person name="Zhu D."/>
            <person name="Xiang H."/>
            <person name="Feng X."/>
            <person name="Li S."/>
            <person name="Wang J."/>
            <person name="Zhang G."/>
            <person name="Kronforst M.R."/>
            <person name="Wang W."/>
        </authorList>
    </citation>
    <scope>NUCLEOTIDE SEQUENCE [LARGE SCALE GENOMIC DNA]</scope>
    <source>
        <strain evidence="13">Ya'a_city_454_Px</strain>
        <tissue evidence="13">Whole body</tissue>
    </source>
</reference>
<dbReference type="UniPathway" id="UPA00619">
    <property type="reaction ID" value="UER00675"/>
</dbReference>
<sequence length="2522" mass="297845">MGNSTKLGVLRISLVDNFDAGQMQFSLLCELPVIRQLATRMAHIVTIREFRAMSGAGISPQEVESLCQTPHPSTKDFMFQQTMYRIKDPRKSIPFYTGVLGMTLLKQLHFPEMKFSLFFMGYENPAEIPKDEKARAAWAMTRKATLELTYNWGTESDDSCYHNGNSDPRGFGHIGVLVPDVDEACARFEQQGVKFIKRPQDGKMKGLAFIQDPDGYWIEIFKADVVSRTMANEGIPSTEIEALCKTPHPFTKGFMCQQTMYRIKDPRKSLPFYTEVLGMTLLEQLHVPARKYSIFFLGHENPEDIPKDRNERVAWMMSKKGVLELTHNWGTENDDSSYHHGNTEPQGFGHIGIIVPSLKDACAKFDELGVKFVRRPEEFSAKGLAFIADPDGYWIELLDNTSETEEDDSDEFSSLETQSDEEINSKINNEETSHEITKDYEKSLYDEYERRRKLQTIHDNLATKLQKALVEKLKSPEFSQRINLTAVENYLQHDLDVPSGRRSFNKDKLEVALDDNPNEDGRRNYVKKVTYVIDQKPSHAHIININDGNIQSLNQAVSSSRTTIVTNNNNVKIPYHYLNNDPQMTKTSLPNYYVYGQPYLDFTNPIQMYYNYYPGNRLVKFNNNFFDYSNHVRAQNRLNDYKKVTAYLTSLMDADNYVNPNVVQILKGADELNLSEINNFDRTQLVQIKKSDLDYLKKYITIILNQYGMTPYIFKLLEYVNLLDGRSRNEIYLVFKILSNQQAVYGLNRIESDQLKSHLQYIINEYGKSPYILPFVKNIEGIQLETRGNNRIHIFDFGNLDPSSHLNRDYMRKIYLHLSQIYNGNQIILQILKNINRIYDNRNTMTTLLKLDLNDYKNLYYMSQNDLYLLSKYISQIQKQNGDHSYLNELLIYINKLQTLDKEININIIKDNNNKIKELNLKGIYQILSDINKQNDLKPEIILIINRLKNMKTIALHDMNKIIKDLKLLKDYLIQNKMFEYDQFIIKILYELNNIIKDEDLQPIEDNEKWINIKIHDLKLIYQYLLNNDQFKNNPYIIVFVNEILQFIEQDKLNPNEHIIYKFRYSDLQKLFNNIQLYERDKENPIYVMILHYLDQDEENDDSTKHNDEIILNPDLNLIKEYFNDNQINLNIIYKFLLYEIESGNQNEAVLELLQLIKRTLLLPNGELKINVINLNGTQPYRQITKKESQQLYLYLQKLIEDKITSVDLIEFYRKEKRKHKLNIEIFYNATKESLNRLRNFLLILIRQHRENPYLIEVLIEINRILEIPDDMKYEINSPSSDLNEEDLILLIEYLSEINSTEKNTDLIKIIEYIQDIREKIINENTKEMIYINAQDLELIYKYLLGKDKFLNSPYLSLFVNEILPLIQKAKKYPNENITYKFNRKDLLQIYDLISDEKDKENPIYIKILKYLDLDKKEEEDDTKNNNGTIPNVDLLIIKKYFGDQINLDLVFKFVTHEIKSGDSDELLLELLQFIKRNLLLPNGQLRIKMINLDESEPTEVIQPKDLQSLYLYLQKLIKDEIINVKLLEYMRRQKQREKLILEIFSDVTQETLIRIRNYLLTLLKDIGENQFVLDILYEIRNILGITINNDEHENILNGTKYKLNEDDIKLIIKYFTEINPGDNSDFKKILNYLYETQNKIYSENNTKGNLIYINVNDLEQIYVYLLDKEVFINSPYFEIFVNDILPLIQKGKLNPYENMAYKLKHIDLQKIFNLIISQEKDKDNPIYKKILNYLDIYENNNNNNGTTPKIDLHVLYENFGENEINLDIIYKFLIHEIDSGNKKEDLTEFLDFIRNTLLLPNGQVKIKMIYFDDIELNGQILSSDLQRFYMYLQKLIEDDKTRIKLLDYIKINKEIYKLFSNATKESLNRIRNFLLILIKEGGNNPYIAELLVEINIILGIPESKNDYLYVLNGTNSKINEEDLKLLIKYFSLTNMSDKNIDLTKILEFLYETEEKIKNKKEKTDEKWIYINVDDLQKIYQYLLGKDTFINSPYLVIFINEILPFIHKAKQHPYKNLLYKLKYTDLKELYNTILSHEKDKENPIYIMILQYLDDVKDDTKNNEAMPDVDFKILDEYFEDNKINIDIIYKFISHEIESGSHNKELVDLLQLIKKTFLLPNGQVKVKVIHINGTDPNIHPIDLQKLYFYVQKLIENKVLSIELQDYIRKYKQKEKQIQNTFIDVTPESLNRLRNFLIIITNELGDNPFILDLLFEINRILGVPESNKKHPEIINGTNYEVNEKDLNLLIKYFTEINIYGKNNDLINILDFLRETKEKIKHDEDKGDWISVNVKELELIYQYLLSKEKYLNSPYVELFIKEIQPLIQIGKEHPNEIVIYKLRVKDLLQIYKFLVSHENDKENPIFVRILHYLEHVTNTNVTNVDINILNEYFGDNQIDLDIVYKFLLHKINIGGPNNVLVDLLEVLKRIQLPNGELKVKIINLNETEQKQINSKDLKEIYLYLQKIIHDNTLSTDLLEYYKKNVEENKKIIEILSITPKQSLNRLRNYLLVLNSKKVMEIQLFYK</sequence>
<feature type="domain" description="VOC" evidence="12">
    <location>
        <begin position="254"/>
        <end position="400"/>
    </location>
</feature>
<dbReference type="Gene3D" id="3.10.180.10">
    <property type="entry name" value="2,3-Dihydroxybiphenyl 1,2-Dioxygenase, domain 1"/>
    <property type="match status" value="2"/>
</dbReference>
<evidence type="ECO:0000256" key="8">
    <source>
        <dbReference type="PIRSR" id="PIRSR604361-2"/>
    </source>
</evidence>
<dbReference type="PANTHER" id="PTHR10374">
    <property type="entry name" value="LACTOYLGLUTATHIONE LYASE GLYOXALASE I"/>
    <property type="match status" value="1"/>
</dbReference>
<evidence type="ECO:0000259" key="12">
    <source>
        <dbReference type="PROSITE" id="PS51819"/>
    </source>
</evidence>
<organism evidence="13 14">
    <name type="scientific">Papilio xuthus</name>
    <name type="common">Asian swallowtail butterfly</name>
    <dbReference type="NCBI Taxonomy" id="66420"/>
    <lineage>
        <taxon>Eukaryota</taxon>
        <taxon>Metazoa</taxon>
        <taxon>Ecdysozoa</taxon>
        <taxon>Arthropoda</taxon>
        <taxon>Hexapoda</taxon>
        <taxon>Insecta</taxon>
        <taxon>Pterygota</taxon>
        <taxon>Neoptera</taxon>
        <taxon>Endopterygota</taxon>
        <taxon>Lepidoptera</taxon>
        <taxon>Glossata</taxon>
        <taxon>Ditrysia</taxon>
        <taxon>Papilionoidea</taxon>
        <taxon>Papilionidae</taxon>
        <taxon>Papilioninae</taxon>
        <taxon>Papilio</taxon>
    </lineage>
</organism>
<dbReference type="PROSITE" id="PS51819">
    <property type="entry name" value="VOC"/>
    <property type="match status" value="2"/>
</dbReference>
<dbReference type="Pfam" id="PF00903">
    <property type="entry name" value="Glyoxalase"/>
    <property type="match status" value="2"/>
</dbReference>
<name>A0A0N0P9N5_PAPXU</name>
<keyword evidence="4 9" id="KW-0479">Metal-binding</keyword>
<keyword evidence="6 10" id="KW-0456">Lyase</keyword>
<feature type="binding site" evidence="8">
    <location>
        <begin position="203"/>
        <end position="204"/>
    </location>
    <ligand>
        <name>substrate</name>
        <note>ligand shared between dimeric partners</note>
    </ligand>
</feature>
<comment type="cofactor">
    <cofactor evidence="9">
        <name>Zn(2+)</name>
        <dbReference type="ChEBI" id="CHEBI:29105"/>
    </cofactor>
    <text evidence="9">Binds 1 zinc ion per subunit. In the homodimer, two zinc ions are bound between subunits.</text>
</comment>
<evidence type="ECO:0000256" key="7">
    <source>
        <dbReference type="PIRSR" id="PIRSR604361-1"/>
    </source>
</evidence>
<feature type="binding site" evidence="8">
    <location>
        <position position="169"/>
    </location>
    <ligand>
        <name>substrate</name>
        <note>ligand shared between dimeric partners</note>
    </ligand>
</feature>
<feature type="binding site" evidence="8">
    <location>
        <position position="85"/>
    </location>
    <ligand>
        <name>substrate</name>
        <note>ligand shared between dimeric partners</note>
    </ligand>
</feature>
<evidence type="ECO:0000313" key="14">
    <source>
        <dbReference type="Proteomes" id="UP000053268"/>
    </source>
</evidence>
<dbReference type="STRING" id="66420.A0A0N0P9N5"/>
<protein>
    <recommendedName>
        <fullName evidence="3 10">Lactoylglutathione lyase</fullName>
        <ecNumber evidence="3 10">4.4.1.5</ecNumber>
    </recommendedName>
    <alternativeName>
        <fullName evidence="10">Glyoxalase I</fullName>
    </alternativeName>
</protein>
<dbReference type="SUPFAM" id="SSF54593">
    <property type="entry name" value="Glyoxalase/Bleomycin resistance protein/Dihydroxybiphenyl dioxygenase"/>
    <property type="match status" value="2"/>
</dbReference>
<dbReference type="Proteomes" id="UP000053268">
    <property type="component" value="Unassembled WGS sequence"/>
</dbReference>
<feature type="binding site" evidence="9">
    <location>
        <position position="219"/>
    </location>
    <ligand>
        <name>Zn(2+)</name>
        <dbReference type="ChEBI" id="CHEBI:29105"/>
        <note>ligand shared between dimeric partners</note>
    </ligand>
</feature>
<dbReference type="PANTHER" id="PTHR10374:SF30">
    <property type="entry name" value="LACTOYLGLUTATHIONE LYASE"/>
    <property type="match status" value="1"/>
</dbReference>
<keyword evidence="5 9" id="KW-0862">Zinc</keyword>
<evidence type="ECO:0000313" key="13">
    <source>
        <dbReference type="EMBL" id="KPJ02040.1"/>
    </source>
</evidence>
<dbReference type="InterPro" id="IPR018146">
    <property type="entry name" value="Glyoxalase_1_CS"/>
</dbReference>
<evidence type="ECO:0000256" key="5">
    <source>
        <dbReference type="ARBA" id="ARBA00022833"/>
    </source>
</evidence>
<comment type="similarity">
    <text evidence="2 10">Belongs to the glyoxalase I family.</text>
</comment>
<feature type="compositionally biased region" description="Acidic residues" evidence="11">
    <location>
        <begin position="403"/>
        <end position="422"/>
    </location>
</feature>
<dbReference type="GO" id="GO:0004462">
    <property type="term" value="F:lactoylglutathione lyase activity"/>
    <property type="evidence" value="ECO:0007669"/>
    <property type="project" value="UniProtKB-UniRule"/>
</dbReference>
<accession>A0A0N0P9N5</accession>
<feature type="binding site" evidence="9">
    <location>
        <position position="81"/>
    </location>
    <ligand>
        <name>Zn(2+)</name>
        <dbReference type="ChEBI" id="CHEBI:29105"/>
        <note>ligand shared between dimeric partners</note>
    </ligand>
</feature>
<dbReference type="PROSITE" id="PS00935">
    <property type="entry name" value="GLYOXALASE_I_2"/>
    <property type="match status" value="1"/>
</dbReference>
<dbReference type="NCBIfam" id="TIGR00068">
    <property type="entry name" value="glyox_I"/>
    <property type="match status" value="2"/>
</dbReference>
<evidence type="ECO:0000256" key="11">
    <source>
        <dbReference type="SAM" id="MobiDB-lite"/>
    </source>
</evidence>
<evidence type="ECO:0000256" key="10">
    <source>
        <dbReference type="RuleBase" id="RU361179"/>
    </source>
</evidence>
<feature type="region of interest" description="Disordered" evidence="11">
    <location>
        <begin position="403"/>
        <end position="438"/>
    </location>
</feature>
<keyword evidence="14" id="KW-1185">Reference proteome</keyword>
<comment type="pathway">
    <text evidence="1 10">Secondary metabolite metabolism; methylglyoxal degradation; (R)-lactate from methylglyoxal: step 1/2.</text>
</comment>
<feature type="domain" description="VOC" evidence="12">
    <location>
        <begin position="78"/>
        <end position="223"/>
    </location>
</feature>
<dbReference type="EC" id="4.4.1.5" evidence="3 10"/>
<dbReference type="PROSITE" id="PS00934">
    <property type="entry name" value="GLYOXALASE_I_1"/>
    <property type="match status" value="2"/>
</dbReference>
<evidence type="ECO:0000256" key="3">
    <source>
        <dbReference type="ARBA" id="ARBA00012081"/>
    </source>
</evidence>
<feature type="binding site" description="in other chain" evidence="9">
    <location>
        <position position="173"/>
    </location>
    <ligand>
        <name>Zn(2+)</name>
        <dbReference type="ChEBI" id="CHEBI:29105"/>
        <note>ligand shared between dimeric partners</note>
    </ligand>
</feature>
<comment type="function">
    <text evidence="10">Catalyzes the conversion of hemimercaptal, formed from methylglyoxal and glutathione, to S-lactoylglutathione.</text>
</comment>
<evidence type="ECO:0000256" key="4">
    <source>
        <dbReference type="ARBA" id="ARBA00022723"/>
    </source>
</evidence>
<evidence type="ECO:0000256" key="9">
    <source>
        <dbReference type="PIRSR" id="PIRSR604361-3"/>
    </source>
</evidence>
<proteinExistence type="inferred from homology"/>
<feature type="binding site" evidence="8">
    <location>
        <position position="81"/>
    </location>
    <ligand>
        <name>substrate</name>
        <note>ligand shared between dimeric partners</note>
    </ligand>
</feature>
<evidence type="ECO:0000256" key="2">
    <source>
        <dbReference type="ARBA" id="ARBA00010363"/>
    </source>
</evidence>
<dbReference type="GO" id="GO:0046872">
    <property type="term" value="F:metal ion binding"/>
    <property type="evidence" value="ECO:0007669"/>
    <property type="project" value="UniProtKB-UniRule"/>
</dbReference>
<feature type="binding site" evidence="8">
    <location>
        <position position="151"/>
    </location>
    <ligand>
        <name>substrate</name>
        <note>ligand shared between dimeric partners</note>
    </ligand>
</feature>
<dbReference type="CDD" id="cd07233">
    <property type="entry name" value="GlxI_Zn"/>
    <property type="match status" value="2"/>
</dbReference>
<dbReference type="InterPro" id="IPR004360">
    <property type="entry name" value="Glyas_Fos-R_dOase_dom"/>
</dbReference>
<evidence type="ECO:0000256" key="6">
    <source>
        <dbReference type="ARBA" id="ARBA00023239"/>
    </source>
</evidence>
<feature type="active site" description="Proton donor/acceptor" evidence="7">
    <location>
        <position position="219"/>
    </location>
</feature>
<gene>
    <name evidence="13" type="ORF">RR46_01461</name>
</gene>
<dbReference type="InterPro" id="IPR037523">
    <property type="entry name" value="VOC_core"/>
</dbReference>
<feature type="compositionally biased region" description="Basic and acidic residues" evidence="11">
    <location>
        <begin position="428"/>
        <end position="438"/>
    </location>
</feature>
<dbReference type="InterPro" id="IPR029068">
    <property type="entry name" value="Glyas_Bleomycin-R_OHBP_Dase"/>
</dbReference>
<evidence type="ECO:0000256" key="1">
    <source>
        <dbReference type="ARBA" id="ARBA00005008"/>
    </source>
</evidence>
<comment type="catalytic activity">
    <reaction evidence="10">
        <text>(R)-S-lactoylglutathione = methylglyoxal + glutathione</text>
        <dbReference type="Rhea" id="RHEA:19069"/>
        <dbReference type="ChEBI" id="CHEBI:17158"/>
        <dbReference type="ChEBI" id="CHEBI:57474"/>
        <dbReference type="ChEBI" id="CHEBI:57925"/>
        <dbReference type="EC" id="4.4.1.5"/>
    </reaction>
</comment>
<dbReference type="EMBL" id="KQ459286">
    <property type="protein sequence ID" value="KPJ02040.1"/>
    <property type="molecule type" value="Genomic_DNA"/>
</dbReference>
<feature type="binding site" evidence="9">
    <location>
        <position position="147"/>
    </location>
    <ligand>
        <name>Zn(2+)</name>
        <dbReference type="ChEBI" id="CHEBI:29105"/>
        <note>ligand shared between dimeric partners</note>
    </ligand>
</feature>
<feature type="binding site" evidence="8">
    <location>
        <position position="173"/>
    </location>
    <ligand>
        <name>substrate</name>
        <note>ligand shared between dimeric partners</note>
    </ligand>
</feature>